<evidence type="ECO:0000256" key="2">
    <source>
        <dbReference type="PROSITE-ProRule" id="PRU00708"/>
    </source>
</evidence>
<dbReference type="AlphaFoldDB" id="A0A251SSG1"/>
<dbReference type="FunFam" id="1.25.40.10:FF:000073">
    <property type="entry name" value="Pentatricopeptide repeat-containing protein chloroplastic"/>
    <property type="match status" value="1"/>
</dbReference>
<proteinExistence type="predicted"/>
<dbReference type="GO" id="GO:0009451">
    <property type="term" value="P:RNA modification"/>
    <property type="evidence" value="ECO:0000318"/>
    <property type="project" value="GO_Central"/>
</dbReference>
<reference evidence="4" key="2">
    <citation type="submission" date="2017-02" db="EMBL/GenBank/DDBJ databases">
        <title>Sunflower complete genome.</title>
        <authorList>
            <person name="Langlade N."/>
            <person name="Munos S."/>
        </authorList>
    </citation>
    <scope>NUCLEOTIDE SEQUENCE [LARGE SCALE GENOMIC DNA]</scope>
    <source>
        <tissue evidence="4">Leaves</tissue>
    </source>
</reference>
<evidence type="ECO:0000313" key="4">
    <source>
        <dbReference type="EMBL" id="OTG01795.1"/>
    </source>
</evidence>
<dbReference type="OMA" id="QMPAEYD"/>
<keyword evidence="1" id="KW-0677">Repeat</keyword>
<dbReference type="STRING" id="4232.A0A251SSG1"/>
<dbReference type="InterPro" id="IPR011990">
    <property type="entry name" value="TPR-like_helical_dom_sf"/>
</dbReference>
<gene>
    <name evidence="4" type="ORF">HannXRQ_Chr13g0405891</name>
    <name evidence="3" type="ORF">HanXRQr2_Chr01g0031741</name>
</gene>
<organism evidence="4 5">
    <name type="scientific">Helianthus annuus</name>
    <name type="common">Common sunflower</name>
    <dbReference type="NCBI Taxonomy" id="4232"/>
    <lineage>
        <taxon>Eukaryota</taxon>
        <taxon>Viridiplantae</taxon>
        <taxon>Streptophyta</taxon>
        <taxon>Embryophyta</taxon>
        <taxon>Tracheophyta</taxon>
        <taxon>Spermatophyta</taxon>
        <taxon>Magnoliopsida</taxon>
        <taxon>eudicotyledons</taxon>
        <taxon>Gunneridae</taxon>
        <taxon>Pentapetalae</taxon>
        <taxon>asterids</taxon>
        <taxon>campanulids</taxon>
        <taxon>Asterales</taxon>
        <taxon>Asteraceae</taxon>
        <taxon>Asteroideae</taxon>
        <taxon>Heliantheae alliance</taxon>
        <taxon>Heliantheae</taxon>
        <taxon>Helianthus</taxon>
    </lineage>
</organism>
<dbReference type="FunFam" id="1.25.40.10:FF:000090">
    <property type="entry name" value="Pentatricopeptide repeat-containing protein, chloroplastic"/>
    <property type="match status" value="1"/>
</dbReference>
<dbReference type="Gramene" id="mRNA:HanXRQr2_Chr01g0031741">
    <property type="protein sequence ID" value="CDS:HanXRQr2_Chr01g0031741.1"/>
    <property type="gene ID" value="HanXRQr2_Chr01g0031741"/>
</dbReference>
<reference evidence="3" key="3">
    <citation type="submission" date="2020-06" db="EMBL/GenBank/DDBJ databases">
        <title>Helianthus annuus Genome sequencing and assembly Release 2.</title>
        <authorList>
            <person name="Gouzy J."/>
            <person name="Langlade N."/>
            <person name="Munos S."/>
        </authorList>
    </citation>
    <scope>NUCLEOTIDE SEQUENCE</scope>
    <source>
        <tissue evidence="3">Leaves</tissue>
    </source>
</reference>
<dbReference type="Pfam" id="PF01535">
    <property type="entry name" value="PPR"/>
    <property type="match status" value="6"/>
</dbReference>
<dbReference type="InterPro" id="IPR046960">
    <property type="entry name" value="PPR_At4g14850-like_plant"/>
</dbReference>
<keyword evidence="5" id="KW-1185">Reference proteome</keyword>
<sequence>MRIKSINPLLLLHRCSSKQLDQIKAQVLTSPHPHTLNTLLTSFTNSHTPHYTFTLYNQMLQNPHTHNHFTFNLALKACCLTNSFIKGQEIHTHLIKTGHFSHTYIQNILIHFYVLGNDIVYAHRVFQSVNIPTVVSYTSIISGFSKFGFVDEAIGMFCLMSVDHNVDPNANTLVSVLSACGNARGLNVGKAVHCYWVKCFDEENVIFDNALLNFYVKVGLMEDARQMFDEMRERDVVSWSTMVGGFVQWGFCEKAVAVFNKMVGEGAIKPNEATLVSVAGACASIGSLRLCESVHLYVRERGDIPIEGNVGNAFINMYAKCGNVRNAICVFKTLRYKDMISWSTMINGLAINGLGHHVLPLFGLMLVHGVAPDDVTFISLLTACSHGGLVDEGVMLFKGMVDTYGINVHEKHCACVVDLYARAGRFKEAEEFVMGMDIEPDGPVWGALVSACRVHENEAMVRRLSETLVDKGMSGGTLCLVSNSFASSSKWDESMEVRNVISSLGLKKMAGSSWIELDV</sequence>
<dbReference type="InParanoid" id="A0A251SSG1"/>
<feature type="repeat" description="PPR" evidence="2">
    <location>
        <begin position="338"/>
        <end position="372"/>
    </location>
</feature>
<evidence type="ECO:0000256" key="1">
    <source>
        <dbReference type="ARBA" id="ARBA00022737"/>
    </source>
</evidence>
<feature type="repeat" description="PPR" evidence="2">
    <location>
        <begin position="133"/>
        <end position="168"/>
    </location>
</feature>
<dbReference type="Gene3D" id="1.25.40.10">
    <property type="entry name" value="Tetratricopeptide repeat domain"/>
    <property type="match status" value="3"/>
</dbReference>
<dbReference type="Pfam" id="PF12854">
    <property type="entry name" value="PPR_1"/>
    <property type="match status" value="1"/>
</dbReference>
<evidence type="ECO:0000313" key="5">
    <source>
        <dbReference type="Proteomes" id="UP000215914"/>
    </source>
</evidence>
<protein>
    <submittedName>
        <fullName evidence="4">Putative pentatricopeptide repeat (PPR-like) superfamily protein</fullName>
    </submittedName>
    <submittedName>
        <fullName evidence="3">Tetratricopeptide-like helical domain superfamily</fullName>
    </submittedName>
</protein>
<dbReference type="NCBIfam" id="TIGR00756">
    <property type="entry name" value="PPR"/>
    <property type="match status" value="3"/>
</dbReference>
<dbReference type="PANTHER" id="PTHR24015:SF548">
    <property type="entry name" value="OS08G0340900 PROTEIN"/>
    <property type="match status" value="1"/>
</dbReference>
<accession>A0A251SSG1</accession>
<evidence type="ECO:0000313" key="3">
    <source>
        <dbReference type="EMBL" id="KAF5822852.1"/>
    </source>
</evidence>
<dbReference type="EMBL" id="CM007902">
    <property type="protein sequence ID" value="OTG01795.1"/>
    <property type="molecule type" value="Genomic_DNA"/>
</dbReference>
<dbReference type="PANTHER" id="PTHR24015">
    <property type="entry name" value="OS07G0578800 PROTEIN-RELATED"/>
    <property type="match status" value="1"/>
</dbReference>
<name>A0A251SSG1_HELAN</name>
<dbReference type="EMBL" id="MNCJ02000316">
    <property type="protein sequence ID" value="KAF5822852.1"/>
    <property type="molecule type" value="Genomic_DNA"/>
</dbReference>
<reference evidence="3 5" key="1">
    <citation type="journal article" date="2017" name="Nature">
        <title>The sunflower genome provides insights into oil metabolism, flowering and Asterid evolution.</title>
        <authorList>
            <person name="Badouin H."/>
            <person name="Gouzy J."/>
            <person name="Grassa C.J."/>
            <person name="Murat F."/>
            <person name="Staton S.E."/>
            <person name="Cottret L."/>
            <person name="Lelandais-Briere C."/>
            <person name="Owens G.L."/>
            <person name="Carrere S."/>
            <person name="Mayjonade B."/>
            <person name="Legrand L."/>
            <person name="Gill N."/>
            <person name="Kane N.C."/>
            <person name="Bowers J.E."/>
            <person name="Hubner S."/>
            <person name="Bellec A."/>
            <person name="Berard A."/>
            <person name="Berges H."/>
            <person name="Blanchet N."/>
            <person name="Boniface M.C."/>
            <person name="Brunel D."/>
            <person name="Catrice O."/>
            <person name="Chaidir N."/>
            <person name="Claudel C."/>
            <person name="Donnadieu C."/>
            <person name="Faraut T."/>
            <person name="Fievet G."/>
            <person name="Helmstetter N."/>
            <person name="King M."/>
            <person name="Knapp S.J."/>
            <person name="Lai Z."/>
            <person name="Le Paslier M.C."/>
            <person name="Lippi Y."/>
            <person name="Lorenzon L."/>
            <person name="Mandel J.R."/>
            <person name="Marage G."/>
            <person name="Marchand G."/>
            <person name="Marquand E."/>
            <person name="Bret-Mestries E."/>
            <person name="Morien E."/>
            <person name="Nambeesan S."/>
            <person name="Nguyen T."/>
            <person name="Pegot-Espagnet P."/>
            <person name="Pouilly N."/>
            <person name="Raftis F."/>
            <person name="Sallet E."/>
            <person name="Schiex T."/>
            <person name="Thomas J."/>
            <person name="Vandecasteele C."/>
            <person name="Vares D."/>
            <person name="Vear F."/>
            <person name="Vautrin S."/>
            <person name="Crespi M."/>
            <person name="Mangin B."/>
            <person name="Burke J.M."/>
            <person name="Salse J."/>
            <person name="Munos S."/>
            <person name="Vincourt P."/>
            <person name="Rieseberg L.H."/>
            <person name="Langlade N.B."/>
        </authorList>
    </citation>
    <scope>NUCLEOTIDE SEQUENCE [LARGE SCALE GENOMIC DNA]</scope>
    <source>
        <strain evidence="5">cv. SF193</strain>
        <tissue evidence="3">Leaves</tissue>
    </source>
</reference>
<feature type="repeat" description="PPR" evidence="2">
    <location>
        <begin position="204"/>
        <end position="238"/>
    </location>
</feature>
<dbReference type="Proteomes" id="UP000215914">
    <property type="component" value="Chromosome 13"/>
</dbReference>
<dbReference type="InterPro" id="IPR002885">
    <property type="entry name" value="PPR_rpt"/>
</dbReference>
<dbReference type="GO" id="GO:0003729">
    <property type="term" value="F:mRNA binding"/>
    <property type="evidence" value="ECO:0007669"/>
    <property type="project" value="UniProtKB-ARBA"/>
</dbReference>
<dbReference type="PROSITE" id="PS51375">
    <property type="entry name" value="PPR"/>
    <property type="match status" value="3"/>
</dbReference>